<accession>A0A166BRS8</accession>
<name>A0A166BRS8_EXIGL</name>
<keyword evidence="2" id="KW-1185">Reference proteome</keyword>
<dbReference type="SUPFAM" id="SSF51905">
    <property type="entry name" value="FAD/NAD(P)-binding domain"/>
    <property type="match status" value="1"/>
</dbReference>
<sequence length="562" mass="61747">MLELQTLRTFVDPRLVAGLALLVPSLFFIRKTVRRHLLRKFTIVPDLDGVGAPRPGGKIAGTAIICGGSLGGIFTARICADHFERVIVIEPEAWTFTEEARSVSNFGTREVQNDGAVYNTIAHKRTRVSQYTGNHIYHIPVLRFARKTFPGFDAIARRWGLFIERISTNIYLSGYPVPAPFGPDAPEVLAGPRRDVEPLFRKLVRETCPNVEFVQGLVDGFDVTEGSDNAISSVSVRLPDGLSKSLSGDLIADCAGPSALGLKLLSRLYPALANIPELREEYNPNTAFSTLEFPLPPNFLDNVRALKIPRNDGRGLIDVDRGTDYWMYVPDPAVENRLIGIGRVKPNTVGIIMGGWNTEPPVSLAEARRFAEQAPFVPDFVFKILDLLEPVADKCTATPIRSSTCWKIRFENAGHILPRNFVAIGDATMRVNSRFGQGVTKALMGAVTLDGVLRGQSIGSENLGRTYFARLASRTANIWNNTKYADYGHPSVTPAAGETLQSGWFSRGLTQKLLPVVSRNETAARTLFDSLHFLVPPTDMLQVSILASLVRDVLWPSPSPSP</sequence>
<evidence type="ECO:0000313" key="1">
    <source>
        <dbReference type="EMBL" id="KZW03500.1"/>
    </source>
</evidence>
<dbReference type="InParanoid" id="A0A166BRS8"/>
<protein>
    <recommendedName>
        <fullName evidence="3">FAD/NAD(P)-binding domain-containing protein</fullName>
    </recommendedName>
</protein>
<dbReference type="AlphaFoldDB" id="A0A166BRS8"/>
<evidence type="ECO:0008006" key="3">
    <source>
        <dbReference type="Google" id="ProtNLM"/>
    </source>
</evidence>
<reference evidence="1 2" key="1">
    <citation type="journal article" date="2016" name="Mol. Biol. Evol.">
        <title>Comparative Genomics of Early-Diverging Mushroom-Forming Fungi Provides Insights into the Origins of Lignocellulose Decay Capabilities.</title>
        <authorList>
            <person name="Nagy L.G."/>
            <person name="Riley R."/>
            <person name="Tritt A."/>
            <person name="Adam C."/>
            <person name="Daum C."/>
            <person name="Floudas D."/>
            <person name="Sun H."/>
            <person name="Yadav J.S."/>
            <person name="Pangilinan J."/>
            <person name="Larsson K.H."/>
            <person name="Matsuura K."/>
            <person name="Barry K."/>
            <person name="Labutti K."/>
            <person name="Kuo R."/>
            <person name="Ohm R.A."/>
            <person name="Bhattacharya S.S."/>
            <person name="Shirouzu T."/>
            <person name="Yoshinaga Y."/>
            <person name="Martin F.M."/>
            <person name="Grigoriev I.V."/>
            <person name="Hibbett D.S."/>
        </authorList>
    </citation>
    <scope>NUCLEOTIDE SEQUENCE [LARGE SCALE GENOMIC DNA]</scope>
    <source>
        <strain evidence="1 2">HHB12029</strain>
    </source>
</reference>
<dbReference type="EMBL" id="KV425883">
    <property type="protein sequence ID" value="KZW03500.1"/>
    <property type="molecule type" value="Genomic_DNA"/>
</dbReference>
<dbReference type="InterPro" id="IPR036188">
    <property type="entry name" value="FAD/NAD-bd_sf"/>
</dbReference>
<organism evidence="1 2">
    <name type="scientific">Exidia glandulosa HHB12029</name>
    <dbReference type="NCBI Taxonomy" id="1314781"/>
    <lineage>
        <taxon>Eukaryota</taxon>
        <taxon>Fungi</taxon>
        <taxon>Dikarya</taxon>
        <taxon>Basidiomycota</taxon>
        <taxon>Agaricomycotina</taxon>
        <taxon>Agaricomycetes</taxon>
        <taxon>Auriculariales</taxon>
        <taxon>Exidiaceae</taxon>
        <taxon>Exidia</taxon>
    </lineage>
</organism>
<dbReference type="OrthoDB" id="10051892at2759"/>
<gene>
    <name evidence="1" type="ORF">EXIGLDRAFT_828388</name>
</gene>
<evidence type="ECO:0000313" key="2">
    <source>
        <dbReference type="Proteomes" id="UP000077266"/>
    </source>
</evidence>
<proteinExistence type="predicted"/>
<dbReference type="Proteomes" id="UP000077266">
    <property type="component" value="Unassembled WGS sequence"/>
</dbReference>